<accession>A0A4V1ALL3</accession>
<feature type="transmembrane region" description="Helical" evidence="1">
    <location>
        <begin position="37"/>
        <end position="60"/>
    </location>
</feature>
<organism evidence="2 3">
    <name type="scientific">Acetilactobacillus jinshanensis</name>
    <dbReference type="NCBI Taxonomy" id="1720083"/>
    <lineage>
        <taxon>Bacteria</taxon>
        <taxon>Bacillati</taxon>
        <taxon>Bacillota</taxon>
        <taxon>Bacilli</taxon>
        <taxon>Lactobacillales</taxon>
        <taxon>Lactobacillaceae</taxon>
        <taxon>Acetilactobacillus</taxon>
    </lineage>
</organism>
<feature type="transmembrane region" description="Helical" evidence="1">
    <location>
        <begin position="7"/>
        <end position="25"/>
    </location>
</feature>
<proteinExistence type="predicted"/>
<dbReference type="AlphaFoldDB" id="A0A4V1ALL3"/>
<sequence length="66" mass="6985">MRFIAANLTVIVWAFIFGMIIGYIGSALVGTPLVMPVFIKAGIIAVIVAVVATNGLQCFINKSKNS</sequence>
<keyword evidence="3" id="KW-1185">Reference proteome</keyword>
<keyword evidence="1" id="KW-0812">Transmembrane</keyword>
<dbReference type="RefSeq" id="WP_133441556.1">
    <property type="nucleotide sequence ID" value="NZ_CP034726.1"/>
</dbReference>
<dbReference type="KEGG" id="lji:ELX58_02285"/>
<dbReference type="OrthoDB" id="2300224at2"/>
<name>A0A4V1ALL3_9LACO</name>
<dbReference type="EMBL" id="CP034726">
    <property type="protein sequence ID" value="QBP17999.1"/>
    <property type="molecule type" value="Genomic_DNA"/>
</dbReference>
<evidence type="ECO:0000313" key="3">
    <source>
        <dbReference type="Proteomes" id="UP000294321"/>
    </source>
</evidence>
<dbReference type="InterPro" id="IPR021324">
    <property type="entry name" value="DUF2929"/>
</dbReference>
<evidence type="ECO:0000313" key="2">
    <source>
        <dbReference type="EMBL" id="QBP17999.1"/>
    </source>
</evidence>
<gene>
    <name evidence="2" type="ORF">ELX58_02285</name>
</gene>
<dbReference type="Pfam" id="PF11151">
    <property type="entry name" value="DUF2929"/>
    <property type="match status" value="1"/>
</dbReference>
<keyword evidence="1" id="KW-1133">Transmembrane helix</keyword>
<reference evidence="3" key="1">
    <citation type="submission" date="2018-12" db="EMBL/GenBank/DDBJ databases">
        <title>A new species of lactobacillus.</title>
        <authorList>
            <person name="Jian Y."/>
            <person name="Xin L."/>
            <person name="Hong Z.J."/>
            <person name="Ming L.Z."/>
            <person name="Hong X.Z."/>
        </authorList>
    </citation>
    <scope>NUCLEOTIDE SEQUENCE [LARGE SCALE GENOMIC DNA]</scope>
    <source>
        <strain evidence="3">HSLZ-75</strain>
    </source>
</reference>
<evidence type="ECO:0000256" key="1">
    <source>
        <dbReference type="SAM" id="Phobius"/>
    </source>
</evidence>
<protein>
    <submittedName>
        <fullName evidence="2">DUF2929 family protein</fullName>
    </submittedName>
</protein>
<dbReference type="Proteomes" id="UP000294321">
    <property type="component" value="Chromosome"/>
</dbReference>
<keyword evidence="1" id="KW-0472">Membrane</keyword>